<evidence type="ECO:0000313" key="1">
    <source>
        <dbReference type="EMBL" id="SFN82284.1"/>
    </source>
</evidence>
<dbReference type="STRING" id="655353.SAMN04488056_102124"/>
<organism evidence="1 2">
    <name type="scientific">Cohaesibacter marisflavi</name>
    <dbReference type="NCBI Taxonomy" id="655353"/>
    <lineage>
        <taxon>Bacteria</taxon>
        <taxon>Pseudomonadati</taxon>
        <taxon>Pseudomonadota</taxon>
        <taxon>Alphaproteobacteria</taxon>
        <taxon>Hyphomicrobiales</taxon>
        <taxon>Cohaesibacteraceae</taxon>
    </lineage>
</organism>
<evidence type="ECO:0000313" key="2">
    <source>
        <dbReference type="Proteomes" id="UP000199236"/>
    </source>
</evidence>
<keyword evidence="2" id="KW-1185">Reference proteome</keyword>
<dbReference type="AlphaFoldDB" id="A0A1I5C615"/>
<proteinExistence type="predicted"/>
<dbReference type="RefSeq" id="WP_090069270.1">
    <property type="nucleotide sequence ID" value="NZ_FOVR01000002.1"/>
</dbReference>
<gene>
    <name evidence="1" type="ORF">SAMN04488056_102124</name>
</gene>
<dbReference type="OrthoDB" id="9795163at2"/>
<accession>A0A1I5C615</accession>
<dbReference type="Pfam" id="PF09929">
    <property type="entry name" value="DUF2161"/>
    <property type="match status" value="1"/>
</dbReference>
<name>A0A1I5C615_9HYPH</name>
<dbReference type="EMBL" id="FOVR01000002">
    <property type="protein sequence ID" value="SFN82284.1"/>
    <property type="molecule type" value="Genomic_DNA"/>
</dbReference>
<protein>
    <submittedName>
        <fullName evidence="1">Uncharacterized protein</fullName>
    </submittedName>
</protein>
<dbReference type="Proteomes" id="UP000199236">
    <property type="component" value="Unassembled WGS sequence"/>
</dbReference>
<sequence>MAPAAIRETDLYAPVKLYLQQQGYEVKGEVGAADIVANRGEDDPLIVELKLGFSLTLFHQAISRQGVTDAVYIAVPHSGSRQFQKSLKNNIALCRRLGLGLITVRLKDGFVTPHLDPAPYNPRQMKPRKARLLREFARRVGDPNAGGSARKKALVTAYRQDALKCLKYLTENGPTKAAIVARITGVETARRILSDDHYGWFERVSLGIYQITPKAEAALQDYAEELTHLTFAEEPNTAEGSRS</sequence>
<reference evidence="1 2" key="1">
    <citation type="submission" date="2016-10" db="EMBL/GenBank/DDBJ databases">
        <authorList>
            <person name="de Groot N.N."/>
        </authorList>
    </citation>
    <scope>NUCLEOTIDE SEQUENCE [LARGE SCALE GENOMIC DNA]</scope>
    <source>
        <strain evidence="1 2">CGMCC 1.9157</strain>
    </source>
</reference>
<dbReference type="InterPro" id="IPR018679">
    <property type="entry name" value="DUF2161"/>
</dbReference>